<dbReference type="EMBL" id="VDEP01000485">
    <property type="protein sequence ID" value="KAA1070104.1"/>
    <property type="molecule type" value="Genomic_DNA"/>
</dbReference>
<reference evidence="2 3" key="1">
    <citation type="submission" date="2019-05" db="EMBL/GenBank/DDBJ databases">
        <title>Emergence of the Ug99 lineage of the wheat stem rust pathogen through somatic hybridization.</title>
        <authorList>
            <person name="Li F."/>
            <person name="Upadhyaya N.M."/>
            <person name="Sperschneider J."/>
            <person name="Matny O."/>
            <person name="Nguyen-Phuc H."/>
            <person name="Mago R."/>
            <person name="Raley C."/>
            <person name="Miller M.E."/>
            <person name="Silverstein K.A.T."/>
            <person name="Henningsen E."/>
            <person name="Hirsch C.D."/>
            <person name="Visser B."/>
            <person name="Pretorius Z.A."/>
            <person name="Steffenson B.J."/>
            <person name="Schwessinger B."/>
            <person name="Dodds P.N."/>
            <person name="Figueroa M."/>
        </authorList>
    </citation>
    <scope>NUCLEOTIDE SEQUENCE [LARGE SCALE GENOMIC DNA]</scope>
    <source>
        <strain evidence="2 3">Ug99</strain>
    </source>
</reference>
<accession>A0A5B0M2X9</accession>
<feature type="region of interest" description="Disordered" evidence="1">
    <location>
        <begin position="1"/>
        <end position="141"/>
    </location>
</feature>
<dbReference type="AlphaFoldDB" id="A0A5B0M2X9"/>
<feature type="compositionally biased region" description="Basic residues" evidence="1">
    <location>
        <begin position="81"/>
        <end position="93"/>
    </location>
</feature>
<organism evidence="2 3">
    <name type="scientific">Puccinia graminis f. sp. tritici</name>
    <dbReference type="NCBI Taxonomy" id="56615"/>
    <lineage>
        <taxon>Eukaryota</taxon>
        <taxon>Fungi</taxon>
        <taxon>Dikarya</taxon>
        <taxon>Basidiomycota</taxon>
        <taxon>Pucciniomycotina</taxon>
        <taxon>Pucciniomycetes</taxon>
        <taxon>Pucciniales</taxon>
        <taxon>Pucciniaceae</taxon>
        <taxon>Puccinia</taxon>
    </lineage>
</organism>
<evidence type="ECO:0000313" key="2">
    <source>
        <dbReference type="EMBL" id="KAA1070104.1"/>
    </source>
</evidence>
<dbReference type="Proteomes" id="UP000325313">
    <property type="component" value="Unassembled WGS sequence"/>
</dbReference>
<proteinExistence type="predicted"/>
<name>A0A5B0M2X9_PUCGR</name>
<gene>
    <name evidence="2" type="ORF">PGTUg99_009898</name>
</gene>
<feature type="compositionally biased region" description="Basic and acidic residues" evidence="1">
    <location>
        <begin position="94"/>
        <end position="112"/>
    </location>
</feature>
<sequence>MPTAHEKQAETKDSVDQPKETKEDKKDSLALPDQSSAPPSRPPSKKRARTSSKGVFKSAEMVDSDGNSIHEDEESTVKPASKPKVKRERKSKGTKKDDSEQESKKTLDKEQKSEDDEKPTSSTPWFYTSSSEGIPSDELGT</sequence>
<feature type="compositionally biased region" description="Basic and acidic residues" evidence="1">
    <location>
        <begin position="1"/>
        <end position="28"/>
    </location>
</feature>
<evidence type="ECO:0000256" key="1">
    <source>
        <dbReference type="SAM" id="MobiDB-lite"/>
    </source>
</evidence>
<evidence type="ECO:0000313" key="3">
    <source>
        <dbReference type="Proteomes" id="UP000325313"/>
    </source>
</evidence>
<feature type="compositionally biased region" description="Polar residues" evidence="1">
    <location>
        <begin position="120"/>
        <end position="133"/>
    </location>
</feature>
<comment type="caution">
    <text evidence="2">The sequence shown here is derived from an EMBL/GenBank/DDBJ whole genome shotgun (WGS) entry which is preliminary data.</text>
</comment>
<protein>
    <submittedName>
        <fullName evidence="2">Uncharacterized protein</fullName>
    </submittedName>
</protein>